<evidence type="ECO:0000313" key="15">
    <source>
        <dbReference type="EMBL" id="KIO73863.1"/>
    </source>
</evidence>
<dbReference type="FunFam" id="3.40.50.620:FF:000116">
    <property type="entry name" value="Arginine--tRNA ligase"/>
    <property type="match status" value="1"/>
</dbReference>
<dbReference type="GO" id="GO:0005524">
    <property type="term" value="F:ATP binding"/>
    <property type="evidence" value="ECO:0007669"/>
    <property type="project" value="UniProtKB-UniRule"/>
</dbReference>
<comment type="subcellular location">
    <subcellularLocation>
        <location evidence="1 11">Cytoplasm</location>
    </subcellularLocation>
</comment>
<comment type="catalytic activity">
    <reaction evidence="10 11">
        <text>tRNA(Arg) + L-arginine + ATP = L-arginyl-tRNA(Arg) + AMP + diphosphate</text>
        <dbReference type="Rhea" id="RHEA:20301"/>
        <dbReference type="Rhea" id="RHEA-COMP:9658"/>
        <dbReference type="Rhea" id="RHEA-COMP:9673"/>
        <dbReference type="ChEBI" id="CHEBI:30616"/>
        <dbReference type="ChEBI" id="CHEBI:32682"/>
        <dbReference type="ChEBI" id="CHEBI:33019"/>
        <dbReference type="ChEBI" id="CHEBI:78442"/>
        <dbReference type="ChEBI" id="CHEBI:78513"/>
        <dbReference type="ChEBI" id="CHEBI:456215"/>
        <dbReference type="EC" id="6.1.1.19"/>
    </reaction>
</comment>
<comment type="caution">
    <text evidence="15">The sequence shown here is derived from an EMBL/GenBank/DDBJ whole genome shotgun (WGS) entry which is preliminary data.</text>
</comment>
<evidence type="ECO:0000256" key="8">
    <source>
        <dbReference type="ARBA" id="ARBA00022917"/>
    </source>
</evidence>
<dbReference type="InterPro" id="IPR019825">
    <property type="entry name" value="Lectin_legB_Mn/Ca_BS"/>
</dbReference>
<dbReference type="PROSITE" id="PS00307">
    <property type="entry name" value="LECTIN_LEGUME_BETA"/>
    <property type="match status" value="1"/>
</dbReference>
<evidence type="ECO:0000256" key="4">
    <source>
        <dbReference type="ARBA" id="ARBA00022490"/>
    </source>
</evidence>
<sequence length="568" mass="64718">MVFKEVIALSIFESLNSKEIFSVSKTDIEKAIEIPPQGKMGDYAFPCFLLASIMKKSPAQIAAELGKSIQHPYIEHVDVVGPYVNFFLNRQAVGKKIIDEILKKKAGYGDLSIGQGENITIDLSSPNIAKPFSMGHLRSTVIGNALANIVEKCGFTPVKINHLGDWGTQFGKLITAYKMWGDEERVKANPIQELLALYVRFHEEAEKDSKLEEEGRHWFKKLEDGDEEALYLWKWFRTVSLKEFGRIYQLLGVEFDSYHGEAFYNDKMEAVIKELEEKNLLTESDGAMVVRLDEYNLPPCLIKKSDGATLYATRDLAAALYRKREYHFAKSFYVVGGEQALHFKQLFLVLKKMGYTWADELYHIPFGMMLKDGKKMSTRKGKIVLLEEVLQDAIRAARDAIESRNPNLENKDEIARMVGVGAVIFHDLKNDRLNDIEFSLEAMLTFEGETGPYLQYTYARACSLLRKSHVPNSHTSLYEVFEDDKAWPIIFLLSRFEEVIASAFFEFNPSRIAKYLLDLSQLFNKYYGAVKILEENDGLVARLKLVKATSIVLREGLRLLGIGTPERM</sequence>
<keyword evidence="5 11" id="KW-0436">Ligase</keyword>
<evidence type="ECO:0000256" key="10">
    <source>
        <dbReference type="ARBA" id="ARBA00049339"/>
    </source>
</evidence>
<dbReference type="GO" id="GO:0004814">
    <property type="term" value="F:arginine-tRNA ligase activity"/>
    <property type="evidence" value="ECO:0007669"/>
    <property type="project" value="UniProtKB-UniRule"/>
</dbReference>
<dbReference type="AlphaFoldDB" id="A0ABD4AA66"/>
<accession>A0ABD4AA66</accession>
<organism evidence="15 16">
    <name type="scientific">Caldibacillus thermoamylovorans</name>
    <dbReference type="NCBI Taxonomy" id="35841"/>
    <lineage>
        <taxon>Bacteria</taxon>
        <taxon>Bacillati</taxon>
        <taxon>Bacillota</taxon>
        <taxon>Bacilli</taxon>
        <taxon>Bacillales</taxon>
        <taxon>Bacillaceae</taxon>
        <taxon>Caldibacillus</taxon>
    </lineage>
</organism>
<evidence type="ECO:0000256" key="9">
    <source>
        <dbReference type="ARBA" id="ARBA00023146"/>
    </source>
</evidence>
<evidence type="ECO:0000256" key="12">
    <source>
        <dbReference type="RuleBase" id="RU363038"/>
    </source>
</evidence>
<dbReference type="HAMAP" id="MF_00123">
    <property type="entry name" value="Arg_tRNA_synth"/>
    <property type="match status" value="1"/>
</dbReference>
<proteinExistence type="inferred from homology"/>
<evidence type="ECO:0000256" key="5">
    <source>
        <dbReference type="ARBA" id="ARBA00022598"/>
    </source>
</evidence>
<dbReference type="InterPro" id="IPR005148">
    <property type="entry name" value="Arg-tRNA-synth_N"/>
</dbReference>
<comment type="similarity">
    <text evidence="2 11 12">Belongs to the class-I aminoacyl-tRNA synthetase family.</text>
</comment>
<dbReference type="CDD" id="cd00671">
    <property type="entry name" value="ArgRS_core"/>
    <property type="match status" value="1"/>
</dbReference>
<dbReference type="SMART" id="SM01016">
    <property type="entry name" value="Arg_tRNA_synt_N"/>
    <property type="match status" value="1"/>
</dbReference>
<evidence type="ECO:0000256" key="3">
    <source>
        <dbReference type="ARBA" id="ARBA00011245"/>
    </source>
</evidence>
<evidence type="ECO:0000256" key="2">
    <source>
        <dbReference type="ARBA" id="ARBA00005594"/>
    </source>
</evidence>
<dbReference type="SUPFAM" id="SSF47323">
    <property type="entry name" value="Anticodon-binding domain of a subclass of class I aminoacyl-tRNA synthetases"/>
    <property type="match status" value="1"/>
</dbReference>
<dbReference type="PANTHER" id="PTHR11956">
    <property type="entry name" value="ARGINYL-TRNA SYNTHETASE"/>
    <property type="match status" value="1"/>
</dbReference>
<keyword evidence="4 11" id="KW-0963">Cytoplasm</keyword>
<protein>
    <recommendedName>
        <fullName evidence="11">Arginine--tRNA ligase</fullName>
        <ecNumber evidence="11">6.1.1.19</ecNumber>
    </recommendedName>
    <alternativeName>
        <fullName evidence="11">Arginyl-tRNA synthetase</fullName>
        <shortName evidence="11">ArgRS</shortName>
    </alternativeName>
</protein>
<dbReference type="InterPro" id="IPR036695">
    <property type="entry name" value="Arg-tRNA-synth_N_sf"/>
</dbReference>
<dbReference type="GO" id="GO:0005737">
    <property type="term" value="C:cytoplasm"/>
    <property type="evidence" value="ECO:0007669"/>
    <property type="project" value="UniProtKB-SubCell"/>
</dbReference>
<dbReference type="Gene3D" id="3.30.1360.70">
    <property type="entry name" value="Arginyl tRNA synthetase N-terminal domain"/>
    <property type="match status" value="1"/>
</dbReference>
<dbReference type="SUPFAM" id="SSF52374">
    <property type="entry name" value="Nucleotidylyl transferase"/>
    <property type="match status" value="1"/>
</dbReference>
<dbReference type="InterPro" id="IPR001278">
    <property type="entry name" value="Arg-tRNA-ligase"/>
</dbReference>
<dbReference type="PRINTS" id="PR01038">
    <property type="entry name" value="TRNASYNTHARG"/>
</dbReference>
<evidence type="ECO:0000313" key="16">
    <source>
        <dbReference type="Proteomes" id="UP000032076"/>
    </source>
</evidence>
<evidence type="ECO:0000256" key="11">
    <source>
        <dbReference type="HAMAP-Rule" id="MF_00123"/>
    </source>
</evidence>
<evidence type="ECO:0000256" key="7">
    <source>
        <dbReference type="ARBA" id="ARBA00022840"/>
    </source>
</evidence>
<evidence type="ECO:0000259" key="14">
    <source>
        <dbReference type="SMART" id="SM01016"/>
    </source>
</evidence>
<keyword evidence="7 11" id="KW-0067">ATP-binding</keyword>
<gene>
    <name evidence="11" type="primary">argS</name>
    <name evidence="15" type="ORF">B4167_1810</name>
</gene>
<dbReference type="Pfam" id="PF00750">
    <property type="entry name" value="tRNA-synt_1d"/>
    <property type="match status" value="1"/>
</dbReference>
<dbReference type="FunFam" id="1.10.730.10:FF:000006">
    <property type="entry name" value="Arginyl-tRNA synthetase 2, mitochondrial"/>
    <property type="match status" value="1"/>
</dbReference>
<dbReference type="Pfam" id="PF03485">
    <property type="entry name" value="Arg_tRNA_synt_N"/>
    <property type="match status" value="1"/>
</dbReference>
<name>A0ABD4AA66_9BACI</name>
<reference evidence="15 16" key="1">
    <citation type="submission" date="2015-01" db="EMBL/GenBank/DDBJ databases">
        <title>Draft Genome Sequences of Four Bacillus thermoamylovorans Strains, Isolated From Food Products.</title>
        <authorList>
            <person name="Krawcyk A.O."/>
            <person name="Berendsen E.M."/>
            <person name="Eijlander R.T."/>
            <person name="de Jong A."/>
            <person name="Wells-Bennik M."/>
            <person name="Kuipers O.P."/>
        </authorList>
    </citation>
    <scope>NUCLEOTIDE SEQUENCE [LARGE SCALE GENOMIC DNA]</scope>
    <source>
        <strain evidence="15 16">B4167</strain>
    </source>
</reference>
<dbReference type="SMART" id="SM00836">
    <property type="entry name" value="DALR_1"/>
    <property type="match status" value="1"/>
</dbReference>
<dbReference type="Pfam" id="PF05746">
    <property type="entry name" value="DALR_1"/>
    <property type="match status" value="1"/>
</dbReference>
<dbReference type="InterPro" id="IPR035684">
    <property type="entry name" value="ArgRS_core"/>
</dbReference>
<dbReference type="InterPro" id="IPR008909">
    <property type="entry name" value="DALR_anticod-bd"/>
</dbReference>
<evidence type="ECO:0000259" key="13">
    <source>
        <dbReference type="SMART" id="SM00836"/>
    </source>
</evidence>
<dbReference type="EC" id="6.1.1.19" evidence="11"/>
<keyword evidence="9 11" id="KW-0030">Aminoacyl-tRNA synthetase</keyword>
<comment type="subunit">
    <text evidence="3 11">Monomer.</text>
</comment>
<feature type="short sequence motif" description="'HIGH' region" evidence="11">
    <location>
        <begin position="126"/>
        <end position="136"/>
    </location>
</feature>
<dbReference type="Gene3D" id="1.10.730.10">
    <property type="entry name" value="Isoleucyl-tRNA Synthetase, Domain 1"/>
    <property type="match status" value="1"/>
</dbReference>
<dbReference type="RefSeq" id="WP_041902083.1">
    <property type="nucleotide sequence ID" value="NZ_CP023704.1"/>
</dbReference>
<dbReference type="SUPFAM" id="SSF55190">
    <property type="entry name" value="Arginyl-tRNA synthetase (ArgRS), N-terminal 'additional' domain"/>
    <property type="match status" value="1"/>
</dbReference>
<dbReference type="InterPro" id="IPR014729">
    <property type="entry name" value="Rossmann-like_a/b/a_fold"/>
</dbReference>
<dbReference type="CDD" id="cd07956">
    <property type="entry name" value="Anticodon_Ia_Arg"/>
    <property type="match status" value="1"/>
</dbReference>
<dbReference type="GO" id="GO:0006420">
    <property type="term" value="P:arginyl-tRNA aminoacylation"/>
    <property type="evidence" value="ECO:0007669"/>
    <property type="project" value="UniProtKB-UniRule"/>
</dbReference>
<feature type="domain" description="Arginyl tRNA synthetase N-terminal" evidence="14">
    <location>
        <begin position="5"/>
        <end position="88"/>
    </location>
</feature>
<keyword evidence="6 11" id="KW-0547">Nucleotide-binding</keyword>
<dbReference type="KEGG" id="bthv:CQJ30_06090"/>
<dbReference type="InterPro" id="IPR009080">
    <property type="entry name" value="tRNAsynth_Ia_anticodon-bd"/>
</dbReference>
<dbReference type="EMBL" id="JXLU01000020">
    <property type="protein sequence ID" value="KIO73863.1"/>
    <property type="molecule type" value="Genomic_DNA"/>
</dbReference>
<evidence type="ECO:0000256" key="1">
    <source>
        <dbReference type="ARBA" id="ARBA00004496"/>
    </source>
</evidence>
<dbReference type="PANTHER" id="PTHR11956:SF5">
    <property type="entry name" value="ARGININE--TRNA LIGASE, CYTOPLASMIC"/>
    <property type="match status" value="1"/>
</dbReference>
<dbReference type="Gene3D" id="3.40.50.620">
    <property type="entry name" value="HUPs"/>
    <property type="match status" value="1"/>
</dbReference>
<dbReference type="Proteomes" id="UP000032076">
    <property type="component" value="Unassembled WGS sequence"/>
</dbReference>
<feature type="domain" description="DALR anticodon binding" evidence="13">
    <location>
        <begin position="454"/>
        <end position="568"/>
    </location>
</feature>
<evidence type="ECO:0000256" key="6">
    <source>
        <dbReference type="ARBA" id="ARBA00022741"/>
    </source>
</evidence>
<keyword evidence="8 11" id="KW-0648">Protein biosynthesis</keyword>
<dbReference type="NCBIfam" id="TIGR00456">
    <property type="entry name" value="argS"/>
    <property type="match status" value="1"/>
</dbReference>